<dbReference type="InterPro" id="IPR042524">
    <property type="entry name" value="Presenilin_C"/>
</dbReference>
<reference evidence="11" key="1">
    <citation type="submission" date="2019-11" db="UniProtKB">
        <authorList>
            <consortium name="WormBaseParasite"/>
        </authorList>
    </citation>
    <scope>IDENTIFICATION</scope>
</reference>
<dbReference type="GO" id="GO:0000139">
    <property type="term" value="C:Golgi membrane"/>
    <property type="evidence" value="ECO:0007669"/>
    <property type="project" value="UniProtKB-SubCell"/>
</dbReference>
<evidence type="ECO:0000256" key="6">
    <source>
        <dbReference type="ARBA" id="ARBA00023034"/>
    </source>
</evidence>
<comment type="subunit">
    <text evidence="8">Homodimer.</text>
</comment>
<keyword evidence="6 8" id="KW-0333">Golgi apparatus</keyword>
<dbReference type="GO" id="GO:0034205">
    <property type="term" value="P:amyloid-beta formation"/>
    <property type="evidence" value="ECO:0007669"/>
    <property type="project" value="TreeGrafter"/>
</dbReference>
<dbReference type="GO" id="GO:0016485">
    <property type="term" value="P:protein processing"/>
    <property type="evidence" value="ECO:0007669"/>
    <property type="project" value="InterPro"/>
</dbReference>
<dbReference type="PRINTS" id="PR01072">
    <property type="entry name" value="PRESENILIN"/>
</dbReference>
<dbReference type="EC" id="3.4.23.-" evidence="8"/>
<dbReference type="Pfam" id="PF01080">
    <property type="entry name" value="Presenilin"/>
    <property type="match status" value="1"/>
</dbReference>
<feature type="transmembrane region" description="Helical" evidence="8">
    <location>
        <begin position="461"/>
        <end position="486"/>
    </location>
</feature>
<dbReference type="GO" id="GO:0005789">
    <property type="term" value="C:endoplasmic reticulum membrane"/>
    <property type="evidence" value="ECO:0007669"/>
    <property type="project" value="UniProtKB-SubCell"/>
</dbReference>
<evidence type="ECO:0000256" key="8">
    <source>
        <dbReference type="RuleBase" id="RU361148"/>
    </source>
</evidence>
<comment type="similarity">
    <text evidence="1 8">Belongs to the peptidase A22A family.</text>
</comment>
<keyword evidence="8" id="KW-0378">Hydrolase</keyword>
<keyword evidence="5 8" id="KW-1133">Transmembrane helix</keyword>
<dbReference type="SMART" id="SM00730">
    <property type="entry name" value="PSN"/>
    <property type="match status" value="1"/>
</dbReference>
<dbReference type="GO" id="GO:0007219">
    <property type="term" value="P:Notch signaling pathway"/>
    <property type="evidence" value="ECO:0007669"/>
    <property type="project" value="UniProtKB-KW"/>
</dbReference>
<feature type="transmembrane region" description="Helical" evidence="8">
    <location>
        <begin position="431"/>
        <end position="455"/>
    </location>
</feature>
<dbReference type="InterPro" id="IPR001108">
    <property type="entry name" value="Peptidase_A22A"/>
</dbReference>
<feature type="transmembrane region" description="Helical" evidence="8">
    <location>
        <begin position="171"/>
        <end position="194"/>
    </location>
</feature>
<feature type="transmembrane region" description="Helical" evidence="8">
    <location>
        <begin position="56"/>
        <end position="79"/>
    </location>
</feature>
<keyword evidence="7 8" id="KW-0472">Membrane</keyword>
<name>A0A5K3ENI8_MESCO</name>
<evidence type="ECO:0000256" key="9">
    <source>
        <dbReference type="SAM" id="MobiDB-lite"/>
    </source>
</evidence>
<evidence type="ECO:0000256" key="2">
    <source>
        <dbReference type="ARBA" id="ARBA00022692"/>
    </source>
</evidence>
<feature type="transmembrane region" description="Helical" evidence="8">
    <location>
        <begin position="230"/>
        <end position="251"/>
    </location>
</feature>
<keyword evidence="4 8" id="KW-0914">Notch signaling pathway</keyword>
<feature type="transmembrane region" description="Helical" evidence="8">
    <location>
        <begin position="115"/>
        <end position="137"/>
    </location>
</feature>
<evidence type="ECO:0000256" key="1">
    <source>
        <dbReference type="ARBA" id="ARBA00008604"/>
    </source>
</evidence>
<sequence>NSCKSNRIVCIFFCIALASNVSLGDSTTSTDRVSRTMNHQPRECRENVRDNIDPKFILRVVAKQIISLFIPVSLCMFIVAAIAKSVPYFASTEVYLIYTPFNTPNADIGTQTWQTLANVGILLGVVVIMTFLLVLLFKFKCYKCLTGWLVATTFILVFVMSFMFFTEILRASMIFFDNITFAILLWNFGVMGLVSIHWRSPLIVKQAYLIFNSVLMALIFLKYLPKWTCWVLLGAMAIWDLIAVLCPRGPLRMLVEMAQKRNRPLHPAMIYSTTSAYALCARRGSNEVGFSHAFPLPLEPLVKQAPPMSTLGSHSIEPTDSGDESAAGNSKPNGEINDVNRTKRGWLKRHRRNRNHQEPPNPTPPLATGEGDAGSHEMAPSRAGDADRPNDRLRRLQEDLADREERGVKLGLGDFIFYSLLIGRASLDGDILTAVACYVAILVGMCLTIIALGFAQKALPALPISIACGIVFYFSTATVITPFVGFTSEKRLFF</sequence>
<keyword evidence="10" id="KW-0732">Signal</keyword>
<evidence type="ECO:0000256" key="7">
    <source>
        <dbReference type="ARBA" id="ARBA00023136"/>
    </source>
</evidence>
<feature type="region of interest" description="Disordered" evidence="9">
    <location>
        <begin position="305"/>
        <end position="391"/>
    </location>
</feature>
<evidence type="ECO:0000256" key="3">
    <source>
        <dbReference type="ARBA" id="ARBA00022824"/>
    </source>
</evidence>
<dbReference type="PANTHER" id="PTHR10202:SF13">
    <property type="entry name" value="PRESENILIN HOMOLOG"/>
    <property type="match status" value="1"/>
</dbReference>
<feature type="signal peptide" evidence="10">
    <location>
        <begin position="1"/>
        <end position="24"/>
    </location>
</feature>
<evidence type="ECO:0000256" key="5">
    <source>
        <dbReference type="ARBA" id="ARBA00022989"/>
    </source>
</evidence>
<comment type="function">
    <text evidence="8">Probable subunit of the gamma-secretase complex, an endoprotease complex that catalyzes the intramembrane cleavage of integral membrane proteins such as Notch receptors.</text>
</comment>
<dbReference type="AlphaFoldDB" id="A0A5K3ENI8"/>
<keyword evidence="8" id="KW-0645">Protease</keyword>
<dbReference type="InterPro" id="IPR006639">
    <property type="entry name" value="Preselin/SPP"/>
</dbReference>
<evidence type="ECO:0000256" key="10">
    <source>
        <dbReference type="SAM" id="SignalP"/>
    </source>
</evidence>
<accession>A0A5K3ENI8</accession>
<dbReference type="GO" id="GO:0006509">
    <property type="term" value="P:membrane protein ectodomain proteolysis"/>
    <property type="evidence" value="ECO:0007669"/>
    <property type="project" value="TreeGrafter"/>
</dbReference>
<feature type="transmembrane region" description="Helical" evidence="8">
    <location>
        <begin position="206"/>
        <end position="224"/>
    </location>
</feature>
<keyword evidence="2 8" id="KW-0812">Transmembrane</keyword>
<feature type="chain" id="PRO_5024419829" description="Presenilin" evidence="10">
    <location>
        <begin position="25"/>
        <end position="494"/>
    </location>
</feature>
<dbReference type="PANTHER" id="PTHR10202">
    <property type="entry name" value="PRESENILIN"/>
    <property type="match status" value="1"/>
</dbReference>
<feature type="compositionally biased region" description="Basic residues" evidence="9">
    <location>
        <begin position="342"/>
        <end position="354"/>
    </location>
</feature>
<dbReference type="GO" id="GO:0055074">
    <property type="term" value="P:calcium ion homeostasis"/>
    <property type="evidence" value="ECO:0007669"/>
    <property type="project" value="TreeGrafter"/>
</dbReference>
<dbReference type="WBParaSite" id="MCU_001510-RA">
    <property type="protein sequence ID" value="MCU_001510-RA"/>
    <property type="gene ID" value="MCU_001510"/>
</dbReference>
<feature type="transmembrane region" description="Helical" evidence="8">
    <location>
        <begin position="144"/>
        <end position="165"/>
    </location>
</feature>
<evidence type="ECO:0000313" key="11">
    <source>
        <dbReference type="WBParaSite" id="MCU_001510-RA"/>
    </source>
</evidence>
<proteinExistence type="inferred from homology"/>
<comment type="domain">
    <text evidence="8">The PAL motif is required for normal active site conformation.</text>
</comment>
<dbReference type="Gene3D" id="1.10.472.100">
    <property type="entry name" value="Presenilin"/>
    <property type="match status" value="1"/>
</dbReference>
<organism evidence="11">
    <name type="scientific">Mesocestoides corti</name>
    <name type="common">Flatworm</name>
    <dbReference type="NCBI Taxonomy" id="53468"/>
    <lineage>
        <taxon>Eukaryota</taxon>
        <taxon>Metazoa</taxon>
        <taxon>Spiralia</taxon>
        <taxon>Lophotrochozoa</taxon>
        <taxon>Platyhelminthes</taxon>
        <taxon>Cestoda</taxon>
        <taxon>Eucestoda</taxon>
        <taxon>Cyclophyllidea</taxon>
        <taxon>Mesocestoididae</taxon>
        <taxon>Mesocestoides</taxon>
    </lineage>
</organism>
<comment type="subcellular location">
    <subcellularLocation>
        <location evidence="8">Endoplasmic reticulum membrane</location>
        <topology evidence="8">Multi-pass membrane protein</topology>
    </subcellularLocation>
    <subcellularLocation>
        <location evidence="8">Golgi apparatus membrane</location>
        <topology evidence="8">Multi-pass membrane protein</topology>
    </subcellularLocation>
</comment>
<protein>
    <recommendedName>
        <fullName evidence="8">Presenilin</fullName>
        <ecNumber evidence="8">3.4.23.-</ecNumber>
    </recommendedName>
</protein>
<dbReference type="GO" id="GO:0070765">
    <property type="term" value="C:gamma-secretase complex"/>
    <property type="evidence" value="ECO:0007669"/>
    <property type="project" value="TreeGrafter"/>
</dbReference>
<evidence type="ECO:0000256" key="4">
    <source>
        <dbReference type="ARBA" id="ARBA00022976"/>
    </source>
</evidence>
<dbReference type="GO" id="GO:0042500">
    <property type="term" value="F:aspartic endopeptidase activity, intramembrane cleaving"/>
    <property type="evidence" value="ECO:0007669"/>
    <property type="project" value="InterPro"/>
</dbReference>
<keyword evidence="3 8" id="KW-0256">Endoplasmic reticulum</keyword>